<dbReference type="Proteomes" id="UP000886748">
    <property type="component" value="Unassembled WGS sequence"/>
</dbReference>
<evidence type="ECO:0000259" key="2">
    <source>
        <dbReference type="Pfam" id="PF12706"/>
    </source>
</evidence>
<sequence length="259" mass="29702">MKITQIRNATIIVDYKNTKFLIDPWFGPKDYMEGFDTAINSEIRQPRVELPFSIEKIVNVDCIIVTHIHPDHWDEYAEQAINKNMKIFVQSDFDKKYLEDKNFKNVEILSETGTVFNEITLYKTGTQHGKREILKPLCEQIGIPYDAMGIIFKLENEKTLYVAGDTIYCEEVAAALNKYAPDIIIVNACGATLLNGERIIMKQGDIKEILKYAPYSTVIASHMDTVSHLTVTREDLKKFKDENNIDNLLIPDDGETLKF</sequence>
<dbReference type="PANTHER" id="PTHR43546:SF9">
    <property type="entry name" value="L-ASCORBATE-6-PHOSPHATE LACTONASE ULAG-RELATED"/>
    <property type="match status" value="1"/>
</dbReference>
<dbReference type="GO" id="GO:0016787">
    <property type="term" value="F:hydrolase activity"/>
    <property type="evidence" value="ECO:0007669"/>
    <property type="project" value="UniProtKB-KW"/>
</dbReference>
<feature type="domain" description="Metallo-beta-lactamase" evidence="2">
    <location>
        <begin position="19"/>
        <end position="223"/>
    </location>
</feature>
<evidence type="ECO:0000256" key="1">
    <source>
        <dbReference type="ARBA" id="ARBA00022801"/>
    </source>
</evidence>
<reference evidence="3" key="2">
    <citation type="journal article" date="2021" name="PeerJ">
        <title>Extensive microbial diversity within the chicken gut microbiome revealed by metagenomics and culture.</title>
        <authorList>
            <person name="Gilroy R."/>
            <person name="Ravi A."/>
            <person name="Getino M."/>
            <person name="Pursley I."/>
            <person name="Horton D.L."/>
            <person name="Alikhan N.F."/>
            <person name="Baker D."/>
            <person name="Gharbi K."/>
            <person name="Hall N."/>
            <person name="Watson M."/>
            <person name="Adriaenssens E.M."/>
            <person name="Foster-Nyarko E."/>
            <person name="Jarju S."/>
            <person name="Secka A."/>
            <person name="Antonio M."/>
            <person name="Oren A."/>
            <person name="Chaudhuri R.R."/>
            <person name="La Ragione R."/>
            <person name="Hildebrand F."/>
            <person name="Pallen M.J."/>
        </authorList>
    </citation>
    <scope>NUCLEOTIDE SEQUENCE</scope>
    <source>
        <strain evidence="3">CHK154-7741</strain>
    </source>
</reference>
<dbReference type="AlphaFoldDB" id="A0A9D1SS65"/>
<evidence type="ECO:0000313" key="4">
    <source>
        <dbReference type="Proteomes" id="UP000886748"/>
    </source>
</evidence>
<dbReference type="InterPro" id="IPR036866">
    <property type="entry name" value="RibonucZ/Hydroxyglut_hydro"/>
</dbReference>
<organism evidence="3 4">
    <name type="scientific">Candidatus Limenecus avicola</name>
    <dbReference type="NCBI Taxonomy" id="2840847"/>
    <lineage>
        <taxon>Bacteria</taxon>
        <taxon>Bacillati</taxon>
        <taxon>Bacillota</taxon>
        <taxon>Clostridia</taxon>
        <taxon>Eubacteriales</taxon>
        <taxon>Clostridiaceae</taxon>
        <taxon>Clostridiaceae incertae sedis</taxon>
        <taxon>Candidatus Limenecus</taxon>
    </lineage>
</organism>
<dbReference type="PANTHER" id="PTHR43546">
    <property type="entry name" value="UPF0173 METAL-DEPENDENT HYDROLASE MJ1163-RELATED"/>
    <property type="match status" value="1"/>
</dbReference>
<dbReference type="InterPro" id="IPR050114">
    <property type="entry name" value="UPF0173_UPF0282_UlaG_hydrolase"/>
</dbReference>
<evidence type="ECO:0000313" key="3">
    <source>
        <dbReference type="EMBL" id="HIU92861.1"/>
    </source>
</evidence>
<dbReference type="Pfam" id="PF12706">
    <property type="entry name" value="Lactamase_B_2"/>
    <property type="match status" value="1"/>
</dbReference>
<dbReference type="EMBL" id="DVOD01000052">
    <property type="protein sequence ID" value="HIU92861.1"/>
    <property type="molecule type" value="Genomic_DNA"/>
</dbReference>
<dbReference type="InterPro" id="IPR001279">
    <property type="entry name" value="Metallo-B-lactamas"/>
</dbReference>
<gene>
    <name evidence="3" type="ORF">IAD26_06995</name>
</gene>
<reference evidence="3" key="1">
    <citation type="submission" date="2020-10" db="EMBL/GenBank/DDBJ databases">
        <authorList>
            <person name="Gilroy R."/>
        </authorList>
    </citation>
    <scope>NUCLEOTIDE SEQUENCE</scope>
    <source>
        <strain evidence="3">CHK154-7741</strain>
    </source>
</reference>
<proteinExistence type="predicted"/>
<name>A0A9D1SS65_9CLOT</name>
<dbReference type="SUPFAM" id="SSF56281">
    <property type="entry name" value="Metallo-hydrolase/oxidoreductase"/>
    <property type="match status" value="1"/>
</dbReference>
<keyword evidence="1" id="KW-0378">Hydrolase</keyword>
<accession>A0A9D1SS65</accession>
<comment type="caution">
    <text evidence="3">The sequence shown here is derived from an EMBL/GenBank/DDBJ whole genome shotgun (WGS) entry which is preliminary data.</text>
</comment>
<dbReference type="Gene3D" id="3.60.15.10">
    <property type="entry name" value="Ribonuclease Z/Hydroxyacylglutathione hydrolase-like"/>
    <property type="match status" value="1"/>
</dbReference>
<protein>
    <submittedName>
        <fullName evidence="3">MBL fold metallo-hydrolase</fullName>
    </submittedName>
</protein>